<organism evidence="3 4">
    <name type="scientific">Collybiopsis confluens</name>
    <dbReference type="NCBI Taxonomy" id="2823264"/>
    <lineage>
        <taxon>Eukaryota</taxon>
        <taxon>Fungi</taxon>
        <taxon>Dikarya</taxon>
        <taxon>Basidiomycota</taxon>
        <taxon>Agaricomycotina</taxon>
        <taxon>Agaricomycetes</taxon>
        <taxon>Agaricomycetidae</taxon>
        <taxon>Agaricales</taxon>
        <taxon>Marasmiineae</taxon>
        <taxon>Omphalotaceae</taxon>
        <taxon>Collybiopsis</taxon>
    </lineage>
</organism>
<keyword evidence="2" id="KW-0472">Membrane</keyword>
<protein>
    <submittedName>
        <fullName evidence="3">Uncharacterized protein</fullName>
    </submittedName>
</protein>
<evidence type="ECO:0000256" key="1">
    <source>
        <dbReference type="SAM" id="MobiDB-lite"/>
    </source>
</evidence>
<feature type="transmembrane region" description="Helical" evidence="2">
    <location>
        <begin position="295"/>
        <end position="320"/>
    </location>
</feature>
<keyword evidence="4" id="KW-1185">Reference proteome</keyword>
<dbReference type="EMBL" id="JAACJN010000377">
    <property type="protein sequence ID" value="KAF5345422.1"/>
    <property type="molecule type" value="Genomic_DNA"/>
</dbReference>
<evidence type="ECO:0000313" key="3">
    <source>
        <dbReference type="EMBL" id="KAF5345422.1"/>
    </source>
</evidence>
<sequence length="492" mass="54801">MNTFASPNYCVVTFKKQVWEVQMFVDSPLHVAGAESIPSSSTGRFCSLQGFTISSLDELVTRFRRVWTALARGVHSREFMFKALIEGRQGLETSHDAYCSECGLLAARTGDDREGGKPDIFQAGPLERFPYPSSDGAKVKSLNDPVKLLIQSLCGSVFRWNSLYLLQVRVFDHKRPCLSVVDIRILRYVEQLTYDNLGKNPEKVQLNKRMIHAPLISERAFYASSKIAVYSFLVERVYVVWSPRIGGRGRLKSPVYIFSLIVVSLYAVVVILMIIGRVHFLRQGDGTCFMGLKTFSSYAILGYDMSISVIFTLMFLWPLLRAKLHSDRLKSVAVRTLIASAVALSSSSANTLGLAILKGREEGWLCLGSCSLDIICNASAVFWITRGSSQNDESTNRLTQAPESRLESGRITSHRNPLAGRSTIESIEMQRNHHARPTADISVNDLFRTDAPEDAKSGVHVTVTTHTTHDESMKSGFFSDDAIRPIIRGALK</sequence>
<dbReference type="Proteomes" id="UP000518752">
    <property type="component" value="Unassembled WGS sequence"/>
</dbReference>
<comment type="caution">
    <text evidence="3">The sequence shown here is derived from an EMBL/GenBank/DDBJ whole genome shotgun (WGS) entry which is preliminary data.</text>
</comment>
<proteinExistence type="predicted"/>
<evidence type="ECO:0000313" key="4">
    <source>
        <dbReference type="Proteomes" id="UP000518752"/>
    </source>
</evidence>
<dbReference type="AlphaFoldDB" id="A0A8H5CP67"/>
<feature type="region of interest" description="Disordered" evidence="1">
    <location>
        <begin position="390"/>
        <end position="421"/>
    </location>
</feature>
<dbReference type="OrthoDB" id="3210850at2759"/>
<feature type="transmembrane region" description="Helical" evidence="2">
    <location>
        <begin position="255"/>
        <end position="275"/>
    </location>
</feature>
<evidence type="ECO:0000256" key="2">
    <source>
        <dbReference type="SAM" id="Phobius"/>
    </source>
</evidence>
<accession>A0A8H5CP67</accession>
<keyword evidence="2" id="KW-1133">Transmembrane helix</keyword>
<keyword evidence="2" id="KW-0812">Transmembrane</keyword>
<dbReference type="PANTHER" id="PTHR38848">
    <property type="entry name" value="G-PROTEIN COUPLED RECEPTORS FAMILY 3 PROFILE DOMAIN-CONTAINING PROTEIN"/>
    <property type="match status" value="1"/>
</dbReference>
<reference evidence="3 4" key="1">
    <citation type="journal article" date="2020" name="ISME J.">
        <title>Uncovering the hidden diversity of litter-decomposition mechanisms in mushroom-forming fungi.</title>
        <authorList>
            <person name="Floudas D."/>
            <person name="Bentzer J."/>
            <person name="Ahren D."/>
            <person name="Johansson T."/>
            <person name="Persson P."/>
            <person name="Tunlid A."/>
        </authorList>
    </citation>
    <scope>NUCLEOTIDE SEQUENCE [LARGE SCALE GENOMIC DNA]</scope>
    <source>
        <strain evidence="3 4">CBS 406.79</strain>
    </source>
</reference>
<gene>
    <name evidence="3" type="ORF">D9757_013478</name>
</gene>
<dbReference type="PANTHER" id="PTHR38848:SF3">
    <property type="entry name" value="G-PROTEIN COUPLED RECEPTORS FAMILY 3 PROFILE DOMAIN-CONTAINING PROTEIN"/>
    <property type="match status" value="1"/>
</dbReference>
<feature type="compositionally biased region" description="Polar residues" evidence="1">
    <location>
        <begin position="390"/>
        <end position="402"/>
    </location>
</feature>
<name>A0A8H5CP67_9AGAR</name>